<accession>A0A8R1WYC8</accession>
<dbReference type="InterPro" id="IPR027806">
    <property type="entry name" value="HARBI1_dom"/>
</dbReference>
<dbReference type="GO" id="GO:0016787">
    <property type="term" value="F:hydrolase activity"/>
    <property type="evidence" value="ECO:0007669"/>
    <property type="project" value="UniProtKB-KW"/>
</dbReference>
<dbReference type="PANTHER" id="PTHR22930:SF269">
    <property type="entry name" value="NUCLEASE HARBI1-LIKE PROTEIN"/>
    <property type="match status" value="1"/>
</dbReference>
<keyword evidence="6" id="KW-0378">Hydrolase</keyword>
<dbReference type="GeneID" id="103308187"/>
<evidence type="ECO:0000313" key="10">
    <source>
        <dbReference type="Proteomes" id="UP000007819"/>
    </source>
</evidence>
<evidence type="ECO:0000256" key="1">
    <source>
        <dbReference type="ARBA" id="ARBA00001968"/>
    </source>
</evidence>
<dbReference type="PANTHER" id="PTHR22930">
    <property type="match status" value="1"/>
</dbReference>
<protein>
    <recommendedName>
        <fullName evidence="8">DDE Tnp4 domain-containing protein</fullName>
    </recommendedName>
</protein>
<keyword evidence="7" id="KW-0539">Nucleus</keyword>
<organism evidence="9 10">
    <name type="scientific">Acyrthosiphon pisum</name>
    <name type="common">Pea aphid</name>
    <dbReference type="NCBI Taxonomy" id="7029"/>
    <lineage>
        <taxon>Eukaryota</taxon>
        <taxon>Metazoa</taxon>
        <taxon>Ecdysozoa</taxon>
        <taxon>Arthropoda</taxon>
        <taxon>Hexapoda</taxon>
        <taxon>Insecta</taxon>
        <taxon>Pterygota</taxon>
        <taxon>Neoptera</taxon>
        <taxon>Paraneoptera</taxon>
        <taxon>Hemiptera</taxon>
        <taxon>Sternorrhyncha</taxon>
        <taxon>Aphidomorpha</taxon>
        <taxon>Aphidoidea</taxon>
        <taxon>Aphididae</taxon>
        <taxon>Macrosiphini</taxon>
        <taxon>Acyrthosiphon</taxon>
    </lineage>
</organism>
<evidence type="ECO:0000256" key="7">
    <source>
        <dbReference type="ARBA" id="ARBA00023242"/>
    </source>
</evidence>
<reference evidence="10" key="1">
    <citation type="submission" date="2010-06" db="EMBL/GenBank/DDBJ databases">
        <authorList>
            <person name="Jiang H."/>
            <person name="Abraham K."/>
            <person name="Ali S."/>
            <person name="Alsbrooks S.L."/>
            <person name="Anim B.N."/>
            <person name="Anosike U.S."/>
            <person name="Attaway T."/>
            <person name="Bandaranaike D.P."/>
            <person name="Battles P.K."/>
            <person name="Bell S.N."/>
            <person name="Bell A.V."/>
            <person name="Beltran B."/>
            <person name="Bickham C."/>
            <person name="Bustamante Y."/>
            <person name="Caleb T."/>
            <person name="Canada A."/>
            <person name="Cardenas V."/>
            <person name="Carter K."/>
            <person name="Chacko J."/>
            <person name="Chandrabose M.N."/>
            <person name="Chavez D."/>
            <person name="Chavez A."/>
            <person name="Chen L."/>
            <person name="Chu H.-S."/>
            <person name="Claassen K.J."/>
            <person name="Cockrell R."/>
            <person name="Collins M."/>
            <person name="Cooper J.A."/>
            <person name="Cree A."/>
            <person name="Curry S.M."/>
            <person name="Da Y."/>
            <person name="Dao M.D."/>
            <person name="Das B."/>
            <person name="Davila M.-L."/>
            <person name="Davy-Carroll L."/>
            <person name="Denson S."/>
            <person name="Dinh H."/>
            <person name="Ebong V.E."/>
            <person name="Edwards J.R."/>
            <person name="Egan A."/>
            <person name="El-Daye J."/>
            <person name="Escobedo L."/>
            <person name="Fernandez S."/>
            <person name="Fernando P.R."/>
            <person name="Flagg N."/>
            <person name="Forbes L.D."/>
            <person name="Fowler R.G."/>
            <person name="Fu Q."/>
            <person name="Gabisi R.A."/>
            <person name="Ganer J."/>
            <person name="Garbino Pronczuk A."/>
            <person name="Garcia R.M."/>
            <person name="Garner T."/>
            <person name="Garrett T.E."/>
            <person name="Gonzalez D.A."/>
            <person name="Hamid H."/>
            <person name="Hawkins E.S."/>
            <person name="Hirani K."/>
            <person name="Hogues M.E."/>
            <person name="Hollins B."/>
            <person name="Hsiao C.-H."/>
            <person name="Jabil R."/>
            <person name="James M.L."/>
            <person name="Jhangiani S.N."/>
            <person name="Johnson B."/>
            <person name="Johnson Q."/>
            <person name="Joshi V."/>
            <person name="Kalu J.B."/>
            <person name="Kam C."/>
            <person name="Kashfia A."/>
            <person name="Keebler J."/>
            <person name="Kisamo H."/>
            <person name="Kovar C.L."/>
            <person name="Lago L.A."/>
            <person name="Lai C.-Y."/>
            <person name="Laidlaw J."/>
            <person name="Lara F."/>
            <person name="Le T.-K."/>
            <person name="Lee S.L."/>
            <person name="Legall F.H."/>
            <person name="Lemon S.J."/>
            <person name="Lewis L.R."/>
            <person name="Li B."/>
            <person name="Liu Y."/>
            <person name="Liu Y.-S."/>
            <person name="Lopez J."/>
            <person name="Lozado R.J."/>
            <person name="Lu J."/>
            <person name="Madu R.C."/>
            <person name="Maheshwari M."/>
            <person name="Maheshwari R."/>
            <person name="Malloy K."/>
            <person name="Martinez E."/>
            <person name="Mathew T."/>
            <person name="Mercado I.C."/>
            <person name="Mercado C."/>
            <person name="Meyer B."/>
            <person name="Montgomery K."/>
            <person name="Morgan M.B."/>
            <person name="Munidasa M."/>
            <person name="Nazareth L.V."/>
            <person name="Nelson J."/>
            <person name="Ng B.M."/>
            <person name="Nguyen N.B."/>
            <person name="Nguyen P.Q."/>
            <person name="Nguyen T."/>
            <person name="Obregon M."/>
            <person name="Okwuonu G.O."/>
            <person name="Onwere C.G."/>
            <person name="Orozco G."/>
            <person name="Parra A."/>
            <person name="Patel S."/>
            <person name="Patil S."/>
            <person name="Perez A."/>
            <person name="Perez Y."/>
            <person name="Pham C."/>
            <person name="Primus E.L."/>
            <person name="Pu L.-L."/>
            <person name="Puazo M."/>
            <person name="Qin X."/>
            <person name="Quiroz J.B."/>
            <person name="Reese J."/>
            <person name="Richards S."/>
            <person name="Rives C.M."/>
            <person name="Robberts R."/>
            <person name="Ruiz S.J."/>
            <person name="Ruiz M.J."/>
            <person name="Santibanez J."/>
            <person name="Schneider B.W."/>
            <person name="Sisson I."/>
            <person name="Smith M."/>
            <person name="Sodergren E."/>
            <person name="Song X.-Z."/>
            <person name="Song B.B."/>
            <person name="Summersgill H."/>
            <person name="Thelus R."/>
            <person name="Thornton R.D."/>
            <person name="Trejos Z.Y."/>
            <person name="Usmani K."/>
            <person name="Vattathil S."/>
            <person name="Villasana D."/>
            <person name="Walker D.L."/>
            <person name="Wang S."/>
            <person name="Wang K."/>
            <person name="White C.S."/>
            <person name="Williams A.C."/>
            <person name="Williamson J."/>
            <person name="Wilson K."/>
            <person name="Woghiren I.O."/>
            <person name="Woodworth J.R."/>
            <person name="Worley K.C."/>
            <person name="Wright R.A."/>
            <person name="Wu W."/>
            <person name="Young L."/>
            <person name="Zhang L."/>
            <person name="Zhang J."/>
            <person name="Zhu Y."/>
            <person name="Muzny D.M."/>
            <person name="Weinstock G."/>
            <person name="Gibbs R.A."/>
        </authorList>
    </citation>
    <scope>NUCLEOTIDE SEQUENCE [LARGE SCALE GENOMIC DNA]</scope>
    <source>
        <strain evidence="10">LSR1</strain>
    </source>
</reference>
<dbReference type="KEGG" id="api:103308187"/>
<dbReference type="RefSeq" id="XP_008179370.1">
    <property type="nucleotide sequence ID" value="XM_008181148.1"/>
</dbReference>
<dbReference type="InterPro" id="IPR045249">
    <property type="entry name" value="HARBI1-like"/>
</dbReference>
<evidence type="ECO:0000256" key="2">
    <source>
        <dbReference type="ARBA" id="ARBA00004123"/>
    </source>
</evidence>
<dbReference type="AlphaFoldDB" id="A0A8R1WYC8"/>
<dbReference type="GO" id="GO:0004518">
    <property type="term" value="F:nuclease activity"/>
    <property type="evidence" value="ECO:0007669"/>
    <property type="project" value="UniProtKB-KW"/>
</dbReference>
<keyword evidence="10" id="KW-1185">Reference proteome</keyword>
<evidence type="ECO:0000256" key="5">
    <source>
        <dbReference type="ARBA" id="ARBA00022723"/>
    </source>
</evidence>
<sequence>MINIYLPEPTQSTWLQSAETFLSKWNFPNAIGSIDGKHVTIKCPNNTGSRHFCYLKKFSVVLMAIVDADYKFVCVDIGGYGRNSDGGIFEASIMGQRFQNKTINVPVDQPLPNQQEPTPYVLLGDEAFPLKPYLMRPFPYRQSRQEHTKDLFNYRLCRARRVVENAFGILSKKFRIYSRPLEMNIDTVKHVIHQAIQIILNILNKNNNRT</sequence>
<evidence type="ECO:0000313" key="9">
    <source>
        <dbReference type="EnsemblMetazoa" id="XP_008179370.1"/>
    </source>
</evidence>
<evidence type="ECO:0000256" key="3">
    <source>
        <dbReference type="ARBA" id="ARBA00006958"/>
    </source>
</evidence>
<proteinExistence type="inferred from homology"/>
<comment type="cofactor">
    <cofactor evidence="1">
        <name>a divalent metal cation</name>
        <dbReference type="ChEBI" id="CHEBI:60240"/>
    </cofactor>
</comment>
<dbReference type="EnsemblMetazoa" id="XM_008181148.1">
    <property type="protein sequence ID" value="XP_008179370.1"/>
    <property type="gene ID" value="LOC103308187"/>
</dbReference>
<keyword evidence="4" id="KW-0540">Nuclease</keyword>
<dbReference type="GO" id="GO:0005634">
    <property type="term" value="C:nucleus"/>
    <property type="evidence" value="ECO:0007669"/>
    <property type="project" value="UniProtKB-SubCell"/>
</dbReference>
<evidence type="ECO:0000256" key="6">
    <source>
        <dbReference type="ARBA" id="ARBA00022801"/>
    </source>
</evidence>
<keyword evidence="5" id="KW-0479">Metal-binding</keyword>
<dbReference type="Proteomes" id="UP000007819">
    <property type="component" value="Unassembled WGS sequence"/>
</dbReference>
<feature type="domain" description="DDE Tnp4" evidence="8">
    <location>
        <begin position="34"/>
        <end position="195"/>
    </location>
</feature>
<reference evidence="9" key="2">
    <citation type="submission" date="2022-06" db="UniProtKB">
        <authorList>
            <consortium name="EnsemblMetazoa"/>
        </authorList>
    </citation>
    <scope>IDENTIFICATION</scope>
</reference>
<comment type="similarity">
    <text evidence="3">Belongs to the HARBI1 family.</text>
</comment>
<comment type="subcellular location">
    <subcellularLocation>
        <location evidence="2">Nucleus</location>
    </subcellularLocation>
</comment>
<dbReference type="OrthoDB" id="6581837at2759"/>
<evidence type="ECO:0000256" key="4">
    <source>
        <dbReference type="ARBA" id="ARBA00022722"/>
    </source>
</evidence>
<name>A0A8R1WYC8_ACYPI</name>
<evidence type="ECO:0000259" key="8">
    <source>
        <dbReference type="Pfam" id="PF13359"/>
    </source>
</evidence>
<dbReference type="Pfam" id="PF13359">
    <property type="entry name" value="DDE_Tnp_4"/>
    <property type="match status" value="1"/>
</dbReference>
<dbReference type="GO" id="GO:0046872">
    <property type="term" value="F:metal ion binding"/>
    <property type="evidence" value="ECO:0007669"/>
    <property type="project" value="UniProtKB-KW"/>
</dbReference>